<feature type="region of interest" description="Disordered" evidence="1">
    <location>
        <begin position="66"/>
        <end position="119"/>
    </location>
</feature>
<dbReference type="Proteomes" id="UP000823775">
    <property type="component" value="Unassembled WGS sequence"/>
</dbReference>
<feature type="compositionally biased region" description="Low complexity" evidence="1">
    <location>
        <begin position="87"/>
        <end position="106"/>
    </location>
</feature>
<evidence type="ECO:0000313" key="3">
    <source>
        <dbReference type="Proteomes" id="UP000823775"/>
    </source>
</evidence>
<evidence type="ECO:0000313" key="2">
    <source>
        <dbReference type="EMBL" id="MCD7462451.1"/>
    </source>
</evidence>
<protein>
    <submittedName>
        <fullName evidence="2">Uncharacterized protein</fullName>
    </submittedName>
</protein>
<dbReference type="EMBL" id="JACEIK010000803">
    <property type="protein sequence ID" value="MCD7462451.1"/>
    <property type="molecule type" value="Genomic_DNA"/>
</dbReference>
<keyword evidence="3" id="KW-1185">Reference proteome</keyword>
<comment type="caution">
    <text evidence="2">The sequence shown here is derived from an EMBL/GenBank/DDBJ whole genome shotgun (WGS) entry which is preliminary data.</text>
</comment>
<organism evidence="2 3">
    <name type="scientific">Datura stramonium</name>
    <name type="common">Jimsonweed</name>
    <name type="synonym">Common thornapple</name>
    <dbReference type="NCBI Taxonomy" id="4076"/>
    <lineage>
        <taxon>Eukaryota</taxon>
        <taxon>Viridiplantae</taxon>
        <taxon>Streptophyta</taxon>
        <taxon>Embryophyta</taxon>
        <taxon>Tracheophyta</taxon>
        <taxon>Spermatophyta</taxon>
        <taxon>Magnoliopsida</taxon>
        <taxon>eudicotyledons</taxon>
        <taxon>Gunneridae</taxon>
        <taxon>Pentapetalae</taxon>
        <taxon>asterids</taxon>
        <taxon>lamiids</taxon>
        <taxon>Solanales</taxon>
        <taxon>Solanaceae</taxon>
        <taxon>Solanoideae</taxon>
        <taxon>Datureae</taxon>
        <taxon>Datura</taxon>
    </lineage>
</organism>
<sequence length="180" mass="19508">MISADPPGDEMTNICQDVLLKISCNSEQQQPTRERVKAADAGEPSSHLRCWICSDREQLLSLGAADQRTQQSPPLPSHRDPNRELLPPSSSPGSRAAATVASQRASSSRRRTQEQRRAEFQIASRGRPTARRVAAVPGFVQARTALLPSRTTANHHLYRSVNIIAVAGKAPAGTVSPENL</sequence>
<proteinExistence type="predicted"/>
<name>A0ABS8SUH5_DATST</name>
<accession>A0ABS8SUH5</accession>
<evidence type="ECO:0000256" key="1">
    <source>
        <dbReference type="SAM" id="MobiDB-lite"/>
    </source>
</evidence>
<gene>
    <name evidence="2" type="ORF">HAX54_048560</name>
</gene>
<reference evidence="2 3" key="1">
    <citation type="journal article" date="2021" name="BMC Genomics">
        <title>Datura genome reveals duplications of psychoactive alkaloid biosynthetic genes and high mutation rate following tissue culture.</title>
        <authorList>
            <person name="Rajewski A."/>
            <person name="Carter-House D."/>
            <person name="Stajich J."/>
            <person name="Litt A."/>
        </authorList>
    </citation>
    <scope>NUCLEOTIDE SEQUENCE [LARGE SCALE GENOMIC DNA]</scope>
    <source>
        <strain evidence="2">AR-01</strain>
    </source>
</reference>